<comment type="caution">
    <text evidence="9">The sequence shown here is derived from an EMBL/GenBank/DDBJ whole genome shotgun (WGS) entry which is preliminary data.</text>
</comment>
<dbReference type="GO" id="GO:0002098">
    <property type="term" value="P:tRNA wobble uridine modification"/>
    <property type="evidence" value="ECO:0007669"/>
    <property type="project" value="TreeGrafter"/>
</dbReference>
<dbReference type="NCBIfam" id="TIGR00450">
    <property type="entry name" value="mnmE_trmE_thdF"/>
    <property type="match status" value="1"/>
</dbReference>
<dbReference type="InterPro" id="IPR006073">
    <property type="entry name" value="GTP-bd"/>
</dbReference>
<comment type="similarity">
    <text evidence="1 6 7">Belongs to the TRAFAC class TrmE-Era-EngA-EngB-Septin-like GTPase superfamily. TrmE GTPase family.</text>
</comment>
<dbReference type="Gene3D" id="3.30.1360.120">
    <property type="entry name" value="Probable tRNA modification gtpase trme, domain 1"/>
    <property type="match status" value="1"/>
</dbReference>
<keyword evidence="6 9" id="KW-0378">Hydrolase</keyword>
<dbReference type="InterPro" id="IPR004520">
    <property type="entry name" value="GTPase_MnmE"/>
</dbReference>
<keyword evidence="6" id="KW-0460">Magnesium</keyword>
<dbReference type="SUPFAM" id="SSF52540">
    <property type="entry name" value="P-loop containing nucleoside triphosphate hydrolases"/>
    <property type="match status" value="1"/>
</dbReference>
<feature type="binding site" evidence="6">
    <location>
        <position position="429"/>
    </location>
    <ligand>
        <name>(6S)-5-formyl-5,6,7,8-tetrahydrofolate</name>
        <dbReference type="ChEBI" id="CHEBI:57457"/>
    </ligand>
</feature>
<evidence type="ECO:0000313" key="10">
    <source>
        <dbReference type="Proteomes" id="UP000094622"/>
    </source>
</evidence>
<dbReference type="PANTHER" id="PTHR42714:SF2">
    <property type="entry name" value="TRNA MODIFICATION GTPASE GTPBP3, MITOCHONDRIAL"/>
    <property type="match status" value="1"/>
</dbReference>
<evidence type="ECO:0000256" key="4">
    <source>
        <dbReference type="ARBA" id="ARBA00022958"/>
    </source>
</evidence>
<dbReference type="Pfam" id="PF12631">
    <property type="entry name" value="MnmE_helical"/>
    <property type="match status" value="1"/>
</dbReference>
<dbReference type="GO" id="GO:0003924">
    <property type="term" value="F:GTPase activity"/>
    <property type="evidence" value="ECO:0007669"/>
    <property type="project" value="UniProtKB-UniRule"/>
</dbReference>
<protein>
    <recommendedName>
        <fullName evidence="6">tRNA modification GTPase MnmE</fullName>
        <ecNumber evidence="6">3.6.-.-</ecNumber>
    </recommendedName>
</protein>
<dbReference type="EMBL" id="MCRJ01000007">
    <property type="protein sequence ID" value="ODN72123.1"/>
    <property type="molecule type" value="Genomic_DNA"/>
</dbReference>
<feature type="binding site" evidence="6">
    <location>
        <position position="103"/>
    </location>
    <ligand>
        <name>(6S)-5-formyl-5,6,7,8-tetrahydrofolate</name>
        <dbReference type="ChEBI" id="CHEBI:57457"/>
    </ligand>
</feature>
<dbReference type="AlphaFoldDB" id="A0A1E3H718"/>
<dbReference type="Gene3D" id="3.40.50.300">
    <property type="entry name" value="P-loop containing nucleotide triphosphate hydrolases"/>
    <property type="match status" value="1"/>
</dbReference>
<evidence type="ECO:0000256" key="7">
    <source>
        <dbReference type="RuleBase" id="RU003313"/>
    </source>
</evidence>
<feature type="binding site" evidence="6">
    <location>
        <begin position="210"/>
        <end position="215"/>
    </location>
    <ligand>
        <name>GTP</name>
        <dbReference type="ChEBI" id="CHEBI:37565"/>
    </ligand>
</feature>
<feature type="binding site" evidence="6">
    <location>
        <position position="234"/>
    </location>
    <ligand>
        <name>K(+)</name>
        <dbReference type="ChEBI" id="CHEBI:29103"/>
    </ligand>
</feature>
<dbReference type="Proteomes" id="UP000094622">
    <property type="component" value="Unassembled WGS sequence"/>
</dbReference>
<feature type="binding site" evidence="6">
    <location>
        <position position="235"/>
    </location>
    <ligand>
        <name>Mg(2+)</name>
        <dbReference type="ChEBI" id="CHEBI:18420"/>
    </ligand>
</feature>
<sequence length="429" mass="45203">MAVIRASGPGIRFGLESIAGGLPAPRRASLRSLRDPADGSLIDQAIVIFLPGPASYTGEDCAEFQCHGSRAVVAALLRCLDALPGWRMAEPGEFTRRAFDNGRLDLTEVEGVADLISAETDAQRRQALRQMDGGLSERAAGWRDQLLRARALVEADLDFADEDDVPDSVAAEVGDLVAAVERQVSEVLAASAHGERIRDGFEVALLGPPNAGKSTLLNTLSRRDVAIVTDVPGTTRDTLEVHLDLGGLPLTLIDTAGLRETDEVVEAEGIRRTRRRAGTADLVLWLDETGRAPPDDIVSAGPPVWCVQTKIDRIAASASQAAGSPDGTSGPAFQLSAATGAGIDTLLGALTAHLLSLAPTTPALVTRARQRLCLERLQAALVSAGGDDLPLEIRAEHLRRGTDALASLTGRVGVEDILGEIFSSFCIGK</sequence>
<dbReference type="EC" id="3.6.-.-" evidence="6"/>
<dbReference type="InterPro" id="IPR031168">
    <property type="entry name" value="G_TrmE"/>
</dbReference>
<dbReference type="GO" id="GO:0005525">
    <property type="term" value="F:GTP binding"/>
    <property type="evidence" value="ECO:0007669"/>
    <property type="project" value="UniProtKB-UniRule"/>
</dbReference>
<dbReference type="OrthoDB" id="9805918at2"/>
<keyword evidence="4 6" id="KW-0630">Potassium</keyword>
<dbReference type="SUPFAM" id="SSF116878">
    <property type="entry name" value="TrmE connector domain"/>
    <property type="match status" value="1"/>
</dbReference>
<name>A0A1E3H718_9HYPH</name>
<keyword evidence="10" id="KW-1185">Reference proteome</keyword>
<comment type="cofactor">
    <cofactor evidence="6">
        <name>K(+)</name>
        <dbReference type="ChEBI" id="CHEBI:29103"/>
    </cofactor>
    <text evidence="6">Binds 1 potassium ion per subunit.</text>
</comment>
<dbReference type="InterPro" id="IPR027368">
    <property type="entry name" value="MnmE_dom2"/>
</dbReference>
<dbReference type="Pfam" id="PF01926">
    <property type="entry name" value="MMR_HSR1"/>
    <property type="match status" value="1"/>
</dbReference>
<keyword evidence="3 6" id="KW-0547">Nucleotide-binding</keyword>
<dbReference type="PANTHER" id="PTHR42714">
    <property type="entry name" value="TRNA MODIFICATION GTPASE GTPBP3"/>
    <property type="match status" value="1"/>
</dbReference>
<proteinExistence type="inferred from homology"/>
<keyword evidence="5 6" id="KW-0342">GTP-binding</keyword>
<dbReference type="GO" id="GO:0030488">
    <property type="term" value="P:tRNA methylation"/>
    <property type="evidence" value="ECO:0007669"/>
    <property type="project" value="TreeGrafter"/>
</dbReference>
<dbReference type="InterPro" id="IPR027417">
    <property type="entry name" value="P-loop_NTPase"/>
</dbReference>
<dbReference type="HAMAP" id="MF_00379">
    <property type="entry name" value="GTPase_MnmE"/>
    <property type="match status" value="1"/>
</dbReference>
<dbReference type="NCBIfam" id="NF003661">
    <property type="entry name" value="PRK05291.1-3"/>
    <property type="match status" value="1"/>
</dbReference>
<gene>
    <name evidence="6 9" type="primary">mnmE</name>
    <name evidence="6" type="synonym">trmE</name>
    <name evidence="9" type="ORF">A6302_00527</name>
</gene>
<dbReference type="Pfam" id="PF10396">
    <property type="entry name" value="TrmE_N"/>
    <property type="match status" value="1"/>
</dbReference>
<comment type="function">
    <text evidence="6">Exhibits a very high intrinsic GTPase hydrolysis rate. Involved in the addition of a carboxymethylaminomethyl (cmnm) group at the wobble position (U34) of certain tRNAs, forming tRNA-cmnm(5)s(2)U34.</text>
</comment>
<keyword evidence="6" id="KW-0479">Metal-binding</keyword>
<dbReference type="InterPro" id="IPR018948">
    <property type="entry name" value="GTP-bd_TrmE_N"/>
</dbReference>
<dbReference type="NCBIfam" id="TIGR00231">
    <property type="entry name" value="small_GTP"/>
    <property type="match status" value="1"/>
</dbReference>
<dbReference type="CDD" id="cd14858">
    <property type="entry name" value="TrmE_N"/>
    <property type="match status" value="1"/>
</dbReference>
<evidence type="ECO:0000256" key="2">
    <source>
        <dbReference type="ARBA" id="ARBA00022694"/>
    </source>
</evidence>
<feature type="domain" description="TrmE-type G" evidence="8">
    <location>
        <begin position="200"/>
        <end position="355"/>
    </location>
</feature>
<dbReference type="Gene3D" id="1.20.120.430">
    <property type="entry name" value="tRNA modification GTPase MnmE domain 2"/>
    <property type="match status" value="1"/>
</dbReference>
<evidence type="ECO:0000256" key="5">
    <source>
        <dbReference type="ARBA" id="ARBA00023134"/>
    </source>
</evidence>
<evidence type="ECO:0000313" key="9">
    <source>
        <dbReference type="EMBL" id="ODN72123.1"/>
    </source>
</evidence>
<dbReference type="GO" id="GO:0046872">
    <property type="term" value="F:metal ion binding"/>
    <property type="evidence" value="ECO:0007669"/>
    <property type="project" value="UniProtKB-KW"/>
</dbReference>
<evidence type="ECO:0000259" key="8">
    <source>
        <dbReference type="PROSITE" id="PS51709"/>
    </source>
</evidence>
<keyword evidence="6" id="KW-0963">Cytoplasm</keyword>
<feature type="binding site" evidence="6">
    <location>
        <position position="214"/>
    </location>
    <ligand>
        <name>Mg(2+)</name>
        <dbReference type="ChEBI" id="CHEBI:18420"/>
    </ligand>
</feature>
<feature type="binding site" evidence="6">
    <location>
        <position position="210"/>
    </location>
    <ligand>
        <name>K(+)</name>
        <dbReference type="ChEBI" id="CHEBI:29103"/>
    </ligand>
</feature>
<organism evidence="9 10">
    <name type="scientific">Methylobrevis pamukkalensis</name>
    <dbReference type="NCBI Taxonomy" id="1439726"/>
    <lineage>
        <taxon>Bacteria</taxon>
        <taxon>Pseudomonadati</taxon>
        <taxon>Pseudomonadota</taxon>
        <taxon>Alphaproteobacteria</taxon>
        <taxon>Hyphomicrobiales</taxon>
        <taxon>Pleomorphomonadaceae</taxon>
        <taxon>Methylobrevis</taxon>
    </lineage>
</organism>
<dbReference type="PROSITE" id="PS51709">
    <property type="entry name" value="G_TRME"/>
    <property type="match status" value="1"/>
</dbReference>
<evidence type="ECO:0000256" key="3">
    <source>
        <dbReference type="ARBA" id="ARBA00022741"/>
    </source>
</evidence>
<accession>A0A1E3H718</accession>
<dbReference type="InterPro" id="IPR025867">
    <property type="entry name" value="MnmE_helical"/>
</dbReference>
<reference evidence="9 10" key="1">
    <citation type="submission" date="2016-07" db="EMBL/GenBank/DDBJ databases">
        <title>Draft Genome Sequence of Methylobrevis pamukkalensis PK2.</title>
        <authorList>
            <person name="Vasilenko O.V."/>
            <person name="Doronina N.V."/>
            <person name="Shmareva M.N."/>
            <person name="Tarlachkov S.V."/>
            <person name="Mustakhimov I."/>
            <person name="Trotsenko Y.A."/>
        </authorList>
    </citation>
    <scope>NUCLEOTIDE SEQUENCE [LARGE SCALE GENOMIC DNA]</scope>
    <source>
        <strain evidence="9 10">PK2</strain>
    </source>
</reference>
<feature type="binding site" evidence="6">
    <location>
        <position position="231"/>
    </location>
    <ligand>
        <name>K(+)</name>
        <dbReference type="ChEBI" id="CHEBI:29103"/>
    </ligand>
</feature>
<feature type="binding site" evidence="6">
    <location>
        <begin position="229"/>
        <end position="235"/>
    </location>
    <ligand>
        <name>GTP</name>
        <dbReference type="ChEBI" id="CHEBI:37565"/>
    </ligand>
</feature>
<evidence type="ECO:0000256" key="1">
    <source>
        <dbReference type="ARBA" id="ARBA00011043"/>
    </source>
</evidence>
<feature type="binding site" evidence="6">
    <location>
        <position position="26"/>
    </location>
    <ligand>
        <name>(6S)-5-formyl-5,6,7,8-tetrahydrofolate</name>
        <dbReference type="ChEBI" id="CHEBI:57457"/>
    </ligand>
</feature>
<comment type="subcellular location">
    <subcellularLocation>
        <location evidence="6">Cytoplasm</location>
    </subcellularLocation>
</comment>
<keyword evidence="2 6" id="KW-0819">tRNA processing</keyword>
<feature type="binding site" evidence="6">
    <location>
        <position position="229"/>
    </location>
    <ligand>
        <name>K(+)</name>
        <dbReference type="ChEBI" id="CHEBI:29103"/>
    </ligand>
</feature>
<evidence type="ECO:0000256" key="6">
    <source>
        <dbReference type="HAMAP-Rule" id="MF_00379"/>
    </source>
</evidence>
<dbReference type="PATRIC" id="fig|1439726.3.peg.555"/>
<dbReference type="GO" id="GO:0005737">
    <property type="term" value="C:cytoplasm"/>
    <property type="evidence" value="ECO:0007669"/>
    <property type="project" value="UniProtKB-SubCell"/>
</dbReference>
<dbReference type="InterPro" id="IPR005225">
    <property type="entry name" value="Small_GTP-bd"/>
</dbReference>
<feature type="binding site" evidence="6">
    <location>
        <position position="63"/>
    </location>
    <ligand>
        <name>(6S)-5-formyl-5,6,7,8-tetrahydrofolate</name>
        <dbReference type="ChEBI" id="CHEBI:57457"/>
    </ligand>
</feature>
<dbReference type="CDD" id="cd04164">
    <property type="entry name" value="trmE"/>
    <property type="match status" value="1"/>
</dbReference>
<feature type="binding site" evidence="6">
    <location>
        <begin position="254"/>
        <end position="257"/>
    </location>
    <ligand>
        <name>GTP</name>
        <dbReference type="ChEBI" id="CHEBI:37565"/>
    </ligand>
</feature>
<dbReference type="InterPro" id="IPR027266">
    <property type="entry name" value="TrmE/GcvT-like"/>
</dbReference>
<comment type="caution">
    <text evidence="6">Lacks conserved residue(s) required for the propagation of feature annotation.</text>
</comment>
<comment type="subunit">
    <text evidence="6">Homodimer. Heterotetramer of two MnmE and two MnmG subunits.</text>
</comment>